<comment type="subcellular location">
    <subcellularLocation>
        <location evidence="1">Cytoplasm</location>
    </subcellularLocation>
</comment>
<gene>
    <name evidence="4" type="ORF">HOLleu_37720</name>
</gene>
<dbReference type="PANTHER" id="PTHR12478">
    <property type="entry name" value="DNA-DAMAGE-INDUCIBLE TRANSCRIPT 4 PROTEIN DDIT4"/>
    <property type="match status" value="1"/>
</dbReference>
<evidence type="ECO:0000256" key="3">
    <source>
        <dbReference type="ARBA" id="ARBA00022490"/>
    </source>
</evidence>
<name>A0A9Q0YJY1_HOLLE</name>
<dbReference type="Pfam" id="PF07809">
    <property type="entry name" value="RTP801_C"/>
    <property type="match status" value="1"/>
</dbReference>
<dbReference type="Proteomes" id="UP001152320">
    <property type="component" value="Chromosome 20"/>
</dbReference>
<evidence type="ECO:0000313" key="4">
    <source>
        <dbReference type="EMBL" id="KAJ8022736.1"/>
    </source>
</evidence>
<comment type="similarity">
    <text evidence="2">Belongs to the DDIT4 family.</text>
</comment>
<dbReference type="InterPro" id="IPR012918">
    <property type="entry name" value="RTP801-like"/>
</dbReference>
<sequence length="186" mass="21052">MKVFEVAQVVHKPELFTMVVPVIENGKHLNISDNENSEDVSLNLDDLQDFKLTDYISSLLLDTLRTAKDRVPNLQILVPSDLAEHIARDVVCMSGNEPCGARGCALDLIIEDGEMCTRIGKCQVDPLTVTTFEVTVVLQKDVPKWFPKLQMILRNSESKTVIKPTYKLVKRKLYRKESKIHVQESS</sequence>
<proteinExistence type="inferred from homology"/>
<dbReference type="GO" id="GO:0009968">
    <property type="term" value="P:negative regulation of signal transduction"/>
    <property type="evidence" value="ECO:0007669"/>
    <property type="project" value="InterPro"/>
</dbReference>
<keyword evidence="5" id="KW-1185">Reference proteome</keyword>
<dbReference type="GO" id="GO:0032006">
    <property type="term" value="P:regulation of TOR signaling"/>
    <property type="evidence" value="ECO:0007669"/>
    <property type="project" value="TreeGrafter"/>
</dbReference>
<dbReference type="InterPro" id="IPR038281">
    <property type="entry name" value="RTP801-like_C_sf"/>
</dbReference>
<comment type="caution">
    <text evidence="4">The sequence shown here is derived from an EMBL/GenBank/DDBJ whole genome shotgun (WGS) entry which is preliminary data.</text>
</comment>
<reference evidence="4" key="1">
    <citation type="submission" date="2021-10" db="EMBL/GenBank/DDBJ databases">
        <title>Tropical sea cucumber genome reveals ecological adaptation and Cuvierian tubules defense mechanism.</title>
        <authorList>
            <person name="Chen T."/>
        </authorList>
    </citation>
    <scope>NUCLEOTIDE SEQUENCE</scope>
    <source>
        <strain evidence="4">Nanhai2018</strain>
        <tissue evidence="4">Muscle</tissue>
    </source>
</reference>
<dbReference type="Gene3D" id="3.90.470.40">
    <property type="entry name" value="RTP801-like"/>
    <property type="match status" value="1"/>
</dbReference>
<dbReference type="OrthoDB" id="10018535at2759"/>
<evidence type="ECO:0000256" key="2">
    <source>
        <dbReference type="ARBA" id="ARBA00010670"/>
    </source>
</evidence>
<dbReference type="GO" id="GO:0006915">
    <property type="term" value="P:apoptotic process"/>
    <property type="evidence" value="ECO:0007669"/>
    <property type="project" value="TreeGrafter"/>
</dbReference>
<protein>
    <submittedName>
        <fullName evidence="4">Protein charybde</fullName>
    </submittedName>
</protein>
<dbReference type="PANTHER" id="PTHR12478:SF16">
    <property type="entry name" value="PROTEIN CHARYBDE-RELATED"/>
    <property type="match status" value="1"/>
</dbReference>
<dbReference type="AlphaFoldDB" id="A0A9Q0YJY1"/>
<accession>A0A9Q0YJY1</accession>
<organism evidence="4 5">
    <name type="scientific">Holothuria leucospilota</name>
    <name type="common">Black long sea cucumber</name>
    <name type="synonym">Mertensiothuria leucospilota</name>
    <dbReference type="NCBI Taxonomy" id="206669"/>
    <lineage>
        <taxon>Eukaryota</taxon>
        <taxon>Metazoa</taxon>
        <taxon>Echinodermata</taxon>
        <taxon>Eleutherozoa</taxon>
        <taxon>Echinozoa</taxon>
        <taxon>Holothuroidea</taxon>
        <taxon>Aspidochirotacea</taxon>
        <taxon>Aspidochirotida</taxon>
        <taxon>Holothuriidae</taxon>
        <taxon>Holothuria</taxon>
    </lineage>
</organism>
<keyword evidence="3" id="KW-0963">Cytoplasm</keyword>
<dbReference type="EMBL" id="JAIZAY010000020">
    <property type="protein sequence ID" value="KAJ8022736.1"/>
    <property type="molecule type" value="Genomic_DNA"/>
</dbReference>
<evidence type="ECO:0000256" key="1">
    <source>
        <dbReference type="ARBA" id="ARBA00004496"/>
    </source>
</evidence>
<evidence type="ECO:0000313" key="5">
    <source>
        <dbReference type="Proteomes" id="UP001152320"/>
    </source>
</evidence>
<dbReference type="GO" id="GO:0005737">
    <property type="term" value="C:cytoplasm"/>
    <property type="evidence" value="ECO:0007669"/>
    <property type="project" value="UniProtKB-SubCell"/>
</dbReference>